<gene>
    <name evidence="1" type="ORF">BURPS1710A_1966</name>
</gene>
<dbReference type="HOGENOM" id="CLU_2615250_0_0_4"/>
<organism evidence="1">
    <name type="scientific">Burkholderia pseudomallei 1710a</name>
    <dbReference type="NCBI Taxonomy" id="320371"/>
    <lineage>
        <taxon>Bacteria</taxon>
        <taxon>Pseudomonadati</taxon>
        <taxon>Pseudomonadota</taxon>
        <taxon>Betaproteobacteria</taxon>
        <taxon>Burkholderiales</taxon>
        <taxon>Burkholderiaceae</taxon>
        <taxon>Burkholderia</taxon>
        <taxon>pseudomallei group</taxon>
    </lineage>
</organism>
<name>A0A0E1WCD8_BURPE</name>
<proteinExistence type="predicted"/>
<sequence length="78" mass="8648">MCDLIVIGLACNLGNAAERDAEGANLFIDVGNVLRKSRTKEPKFRHARIEYGAIGRGELGFSEIKRRGVRKHARQLAL</sequence>
<dbReference type="Proteomes" id="UP000001812">
    <property type="component" value="Chromosome I"/>
</dbReference>
<accession>A0A0E1WCD8</accession>
<dbReference type="AlphaFoldDB" id="A0A0E1WCD8"/>
<protein>
    <submittedName>
        <fullName evidence="1">Uncharacterized protein</fullName>
    </submittedName>
</protein>
<reference evidence="1" key="1">
    <citation type="submission" date="2009-05" db="EMBL/GenBank/DDBJ databases">
        <authorList>
            <person name="Harkins D.M."/>
            <person name="DeShazer D."/>
            <person name="Woods D.E."/>
            <person name="Brinkac L.M."/>
            <person name="Brown K.A."/>
            <person name="Hung G.C."/>
            <person name="Tuanyok A."/>
            <person name="Zhang B."/>
            <person name="Nierman W.C."/>
        </authorList>
    </citation>
    <scope>NUCLEOTIDE SEQUENCE [LARGE SCALE GENOMIC DNA]</scope>
    <source>
        <strain evidence="1">1710a</strain>
    </source>
</reference>
<dbReference type="EMBL" id="CM000832">
    <property type="protein sequence ID" value="EET10021.1"/>
    <property type="molecule type" value="Genomic_DNA"/>
</dbReference>
<evidence type="ECO:0000313" key="1">
    <source>
        <dbReference type="EMBL" id="EET10021.1"/>
    </source>
</evidence>